<proteinExistence type="predicted"/>
<comment type="caution">
    <text evidence="1">The sequence shown here is derived from an EMBL/GenBank/DDBJ whole genome shotgun (WGS) entry which is preliminary data.</text>
</comment>
<dbReference type="EMBL" id="JANPWB010000001">
    <property type="protein sequence ID" value="KAJ1215720.1"/>
    <property type="molecule type" value="Genomic_DNA"/>
</dbReference>
<dbReference type="Proteomes" id="UP001066276">
    <property type="component" value="Chromosome 1_1"/>
</dbReference>
<gene>
    <name evidence="1" type="ORF">NDU88_003328</name>
</gene>
<sequence length="73" mass="7610">MDAEDEVQAVLRLLTEAGCLDMLREVVVGPSRPAQQASSGVAAAVLACSPTRALSARQAVSRWGGRRCRGAAD</sequence>
<organism evidence="1 2">
    <name type="scientific">Pleurodeles waltl</name>
    <name type="common">Iberian ribbed newt</name>
    <dbReference type="NCBI Taxonomy" id="8319"/>
    <lineage>
        <taxon>Eukaryota</taxon>
        <taxon>Metazoa</taxon>
        <taxon>Chordata</taxon>
        <taxon>Craniata</taxon>
        <taxon>Vertebrata</taxon>
        <taxon>Euteleostomi</taxon>
        <taxon>Amphibia</taxon>
        <taxon>Batrachia</taxon>
        <taxon>Caudata</taxon>
        <taxon>Salamandroidea</taxon>
        <taxon>Salamandridae</taxon>
        <taxon>Pleurodelinae</taxon>
        <taxon>Pleurodeles</taxon>
    </lineage>
</organism>
<keyword evidence="2" id="KW-1185">Reference proteome</keyword>
<protein>
    <submittedName>
        <fullName evidence="1">Uncharacterized protein</fullName>
    </submittedName>
</protein>
<reference evidence="1" key="1">
    <citation type="journal article" date="2022" name="bioRxiv">
        <title>Sequencing and chromosome-scale assembly of the giantPleurodeles waltlgenome.</title>
        <authorList>
            <person name="Brown T."/>
            <person name="Elewa A."/>
            <person name="Iarovenko S."/>
            <person name="Subramanian E."/>
            <person name="Araus A.J."/>
            <person name="Petzold A."/>
            <person name="Susuki M."/>
            <person name="Suzuki K.-i.T."/>
            <person name="Hayashi T."/>
            <person name="Toyoda A."/>
            <person name="Oliveira C."/>
            <person name="Osipova E."/>
            <person name="Leigh N.D."/>
            <person name="Simon A."/>
            <person name="Yun M.H."/>
        </authorList>
    </citation>
    <scope>NUCLEOTIDE SEQUENCE</scope>
    <source>
        <strain evidence="1">20211129_DDA</strain>
        <tissue evidence="1">Liver</tissue>
    </source>
</reference>
<evidence type="ECO:0000313" key="2">
    <source>
        <dbReference type="Proteomes" id="UP001066276"/>
    </source>
</evidence>
<evidence type="ECO:0000313" key="1">
    <source>
        <dbReference type="EMBL" id="KAJ1215720.1"/>
    </source>
</evidence>
<name>A0AAV7WP44_PLEWA</name>
<dbReference type="AlphaFoldDB" id="A0AAV7WP44"/>
<accession>A0AAV7WP44</accession>